<dbReference type="CDD" id="cd00403">
    <property type="entry name" value="Ribosomal_L1"/>
    <property type="match status" value="1"/>
</dbReference>
<evidence type="ECO:0000313" key="5">
    <source>
        <dbReference type="Proteomes" id="UP000311382"/>
    </source>
</evidence>
<protein>
    <submittedName>
        <fullName evidence="4">Ribosomal protein</fullName>
    </submittedName>
</protein>
<dbReference type="Proteomes" id="UP000311382">
    <property type="component" value="Unassembled WGS sequence"/>
</dbReference>
<feature type="non-terminal residue" evidence="4">
    <location>
        <position position="1"/>
    </location>
</feature>
<evidence type="ECO:0000256" key="3">
    <source>
        <dbReference type="ARBA" id="ARBA00023274"/>
    </source>
</evidence>
<evidence type="ECO:0000313" key="4">
    <source>
        <dbReference type="EMBL" id="TNY21204.1"/>
    </source>
</evidence>
<evidence type="ECO:0000256" key="2">
    <source>
        <dbReference type="ARBA" id="ARBA00022980"/>
    </source>
</evidence>
<dbReference type="InterPro" id="IPR023674">
    <property type="entry name" value="Ribosomal_uL1-like"/>
</dbReference>
<keyword evidence="3" id="KW-0687">Ribonucleoprotein</keyword>
<evidence type="ECO:0000256" key="1">
    <source>
        <dbReference type="ARBA" id="ARBA00010531"/>
    </source>
</evidence>
<organism evidence="4 5">
    <name type="scientific">Rhodotorula diobovata</name>
    <dbReference type="NCBI Taxonomy" id="5288"/>
    <lineage>
        <taxon>Eukaryota</taxon>
        <taxon>Fungi</taxon>
        <taxon>Dikarya</taxon>
        <taxon>Basidiomycota</taxon>
        <taxon>Pucciniomycotina</taxon>
        <taxon>Microbotryomycetes</taxon>
        <taxon>Sporidiobolales</taxon>
        <taxon>Sporidiobolaceae</taxon>
        <taxon>Rhodotorula</taxon>
    </lineage>
</organism>
<dbReference type="FunFam" id="3.40.50.790:FF:000001">
    <property type="entry name" value="50S ribosomal protein L1"/>
    <property type="match status" value="1"/>
</dbReference>
<dbReference type="Gene3D" id="3.30.190.20">
    <property type="match status" value="1"/>
</dbReference>
<dbReference type="EMBL" id="SOZI01000048">
    <property type="protein sequence ID" value="TNY21204.1"/>
    <property type="molecule type" value="Genomic_DNA"/>
</dbReference>
<dbReference type="InterPro" id="IPR028364">
    <property type="entry name" value="Ribosomal_uL1/biogenesis"/>
</dbReference>
<dbReference type="SUPFAM" id="SSF56808">
    <property type="entry name" value="Ribosomal protein L1"/>
    <property type="match status" value="1"/>
</dbReference>
<dbReference type="Gene3D" id="3.40.50.790">
    <property type="match status" value="1"/>
</dbReference>
<keyword evidence="5" id="KW-1185">Reference proteome</keyword>
<dbReference type="STRING" id="5288.A0A5C5FYQ4"/>
<dbReference type="InterPro" id="IPR016095">
    <property type="entry name" value="Ribosomal_uL1_3-a/b-sand"/>
</dbReference>
<proteinExistence type="inferred from homology"/>
<dbReference type="OrthoDB" id="1747252at2759"/>
<dbReference type="Pfam" id="PF00687">
    <property type="entry name" value="Ribosomal_L1"/>
    <property type="match status" value="1"/>
</dbReference>
<dbReference type="AlphaFoldDB" id="A0A5C5FYQ4"/>
<accession>A0A5C5FYQ4</accession>
<dbReference type="GO" id="GO:0003735">
    <property type="term" value="F:structural constituent of ribosome"/>
    <property type="evidence" value="ECO:0007669"/>
    <property type="project" value="TreeGrafter"/>
</dbReference>
<sequence length="537" mass="56169">YQQPREDLDVTLPPRPFLAPYTQPVPKAYTPTAPFAPAFSSGLTGGGVGLFVSAIKNSLETHNKGAMGVFSRTGWVIGYFASAGFVFSYVNHSVANLVESRDNGLAGATGGCASGFILGLRSGSLPSAMGMCAFTGALVGTYDLAGGQLGWESGRKMRSEREKERMEFFKKRGGDAAEATEAGGSPCVAMEKAAVLCPLSCRRSGVGVECSVLVLDSLTSRFTLTLRGPLPPSPTTTTMSLRGARTLLGAVVQQQQQLLVPSTSRALSTSAPAGAKGVLSPLHKTAILRRERAAKGAGRSGQAGASGKKVLPLDEAAKLLQDRSRKTPNAAYEINITTKPSGSVQLNALRGRVFLPHSCSSGTKRETLFVFAQGAAAQQARDAGADVVGGEELVEQLLNGTREVPDKLITTSDMFPLFQRNPTLARMLGPRGLMPSVKRGTVADDVVQAIKEARGGLDWKGDSKGVVRAAIGRLHFTPDHLADNVHTLLASVSDIALGGSGAVNGVPARVKRRALPPAITRVLISSTQGPGIEVADV</sequence>
<dbReference type="GO" id="GO:0005762">
    <property type="term" value="C:mitochondrial large ribosomal subunit"/>
    <property type="evidence" value="ECO:0007669"/>
    <property type="project" value="TreeGrafter"/>
</dbReference>
<dbReference type="PANTHER" id="PTHR36427">
    <property type="entry name" value="54S RIBOSOMAL PROTEIN L1, MITOCHONDRIAL"/>
    <property type="match status" value="1"/>
</dbReference>
<gene>
    <name evidence="4" type="ORF">DMC30DRAFT_351054</name>
</gene>
<reference evidence="4 5" key="1">
    <citation type="submission" date="2019-03" db="EMBL/GenBank/DDBJ databases">
        <title>Rhodosporidium diobovatum UCD-FST 08-225 genome sequencing, assembly, and annotation.</title>
        <authorList>
            <person name="Fakankun I.U."/>
            <person name="Fristensky B."/>
            <person name="Levin D.B."/>
        </authorList>
    </citation>
    <scope>NUCLEOTIDE SEQUENCE [LARGE SCALE GENOMIC DNA]</scope>
    <source>
        <strain evidence="4 5">UCD-FST 08-225</strain>
    </source>
</reference>
<dbReference type="PANTHER" id="PTHR36427:SF3">
    <property type="entry name" value="LARGE RIBOSOMAL SUBUNIT PROTEIN UL1M"/>
    <property type="match status" value="1"/>
</dbReference>
<name>A0A5C5FYQ4_9BASI</name>
<comment type="caution">
    <text evidence="4">The sequence shown here is derived from an EMBL/GenBank/DDBJ whole genome shotgun (WGS) entry which is preliminary data.</text>
</comment>
<keyword evidence="2 4" id="KW-0689">Ribosomal protein</keyword>
<comment type="similarity">
    <text evidence="1">Belongs to the universal ribosomal protein uL1 family.</text>
</comment>